<dbReference type="AlphaFoldDB" id="A0A9D1T1D1"/>
<dbReference type="GO" id="GO:0016987">
    <property type="term" value="F:sigma factor activity"/>
    <property type="evidence" value="ECO:0007669"/>
    <property type="project" value="UniProtKB-KW"/>
</dbReference>
<evidence type="ECO:0000256" key="2">
    <source>
        <dbReference type="ARBA" id="ARBA00023015"/>
    </source>
</evidence>
<name>A0A9D1T1D1_9BACT</name>
<evidence type="ECO:0000313" key="9">
    <source>
        <dbReference type="Proteomes" id="UP000886812"/>
    </source>
</evidence>
<dbReference type="CDD" id="cd06171">
    <property type="entry name" value="Sigma70_r4"/>
    <property type="match status" value="1"/>
</dbReference>
<dbReference type="InterPro" id="IPR036388">
    <property type="entry name" value="WH-like_DNA-bd_sf"/>
</dbReference>
<dbReference type="Pfam" id="PF04542">
    <property type="entry name" value="Sigma70_r2"/>
    <property type="match status" value="1"/>
</dbReference>
<dbReference type="NCBIfam" id="TIGR02937">
    <property type="entry name" value="sigma70-ECF"/>
    <property type="match status" value="1"/>
</dbReference>
<dbReference type="InterPro" id="IPR014284">
    <property type="entry name" value="RNA_pol_sigma-70_dom"/>
</dbReference>
<dbReference type="InterPro" id="IPR007627">
    <property type="entry name" value="RNA_pol_sigma70_r2"/>
</dbReference>
<feature type="domain" description="RNA polymerase sigma factor 70 region 4 type 2" evidence="7">
    <location>
        <begin position="108"/>
        <end position="160"/>
    </location>
</feature>
<comment type="similarity">
    <text evidence="1">Belongs to the sigma-70 factor family. ECF subfamily.</text>
</comment>
<organism evidence="8 9">
    <name type="scientific">Candidatus Spyradosoma merdigallinarum</name>
    <dbReference type="NCBI Taxonomy" id="2840950"/>
    <lineage>
        <taxon>Bacteria</taxon>
        <taxon>Pseudomonadati</taxon>
        <taxon>Verrucomicrobiota</taxon>
        <taxon>Opitutia</taxon>
        <taxon>Opitutia incertae sedis</taxon>
        <taxon>Candidatus Spyradosoma</taxon>
    </lineage>
</organism>
<dbReference type="GO" id="GO:0003677">
    <property type="term" value="F:DNA binding"/>
    <property type="evidence" value="ECO:0007669"/>
    <property type="project" value="UniProtKB-KW"/>
</dbReference>
<dbReference type="PANTHER" id="PTHR43133:SF8">
    <property type="entry name" value="RNA POLYMERASE SIGMA FACTOR HI_1459-RELATED"/>
    <property type="match status" value="1"/>
</dbReference>
<dbReference type="SUPFAM" id="SSF88659">
    <property type="entry name" value="Sigma3 and sigma4 domains of RNA polymerase sigma factors"/>
    <property type="match status" value="1"/>
</dbReference>
<keyword evidence="5" id="KW-0804">Transcription</keyword>
<evidence type="ECO:0000256" key="5">
    <source>
        <dbReference type="ARBA" id="ARBA00023163"/>
    </source>
</evidence>
<keyword evidence="2" id="KW-0805">Transcription regulation</keyword>
<comment type="caution">
    <text evidence="8">The sequence shown here is derived from an EMBL/GenBank/DDBJ whole genome shotgun (WGS) entry which is preliminary data.</text>
</comment>
<gene>
    <name evidence="8" type="ORF">IAC75_04790</name>
</gene>
<dbReference type="InterPro" id="IPR039425">
    <property type="entry name" value="RNA_pol_sigma-70-like"/>
</dbReference>
<evidence type="ECO:0000256" key="1">
    <source>
        <dbReference type="ARBA" id="ARBA00010641"/>
    </source>
</evidence>
<reference evidence="8" key="1">
    <citation type="submission" date="2020-10" db="EMBL/GenBank/DDBJ databases">
        <authorList>
            <person name="Gilroy R."/>
        </authorList>
    </citation>
    <scope>NUCLEOTIDE SEQUENCE</scope>
    <source>
        <strain evidence="8">10669</strain>
    </source>
</reference>
<protein>
    <submittedName>
        <fullName evidence="8">Sigma-70 family RNA polymerase sigma factor</fullName>
    </submittedName>
</protein>
<sequence length="166" mass="19342">MQNTCGKAEQEEWRKWLNEHGRRLLFCARQWTSSQAEAEDVLQDAFVRYWKNQRHLPGNPNALILTSVRRAAIDHGRSRTRRVNRETQAYELEDKVSFFEPGEGEIQESLEKAVRALPAEQREVVVMKIWGKLTFEEIARQLGISPNTAASRYRYALAALRKTVER</sequence>
<evidence type="ECO:0000259" key="6">
    <source>
        <dbReference type="Pfam" id="PF04542"/>
    </source>
</evidence>
<dbReference type="Gene3D" id="1.10.1740.10">
    <property type="match status" value="1"/>
</dbReference>
<dbReference type="Proteomes" id="UP000886812">
    <property type="component" value="Unassembled WGS sequence"/>
</dbReference>
<evidence type="ECO:0000256" key="3">
    <source>
        <dbReference type="ARBA" id="ARBA00023082"/>
    </source>
</evidence>
<dbReference type="GO" id="GO:0006352">
    <property type="term" value="P:DNA-templated transcription initiation"/>
    <property type="evidence" value="ECO:0007669"/>
    <property type="project" value="InterPro"/>
</dbReference>
<keyword evidence="3" id="KW-0731">Sigma factor</keyword>
<dbReference type="InterPro" id="IPR013325">
    <property type="entry name" value="RNA_pol_sigma_r2"/>
</dbReference>
<dbReference type="EMBL" id="DVOG01000127">
    <property type="protein sequence ID" value="HIV04450.1"/>
    <property type="molecule type" value="Genomic_DNA"/>
</dbReference>
<evidence type="ECO:0000313" key="8">
    <source>
        <dbReference type="EMBL" id="HIV04450.1"/>
    </source>
</evidence>
<reference evidence="8" key="2">
    <citation type="journal article" date="2021" name="PeerJ">
        <title>Extensive microbial diversity within the chicken gut microbiome revealed by metagenomics and culture.</title>
        <authorList>
            <person name="Gilroy R."/>
            <person name="Ravi A."/>
            <person name="Getino M."/>
            <person name="Pursley I."/>
            <person name="Horton D.L."/>
            <person name="Alikhan N.F."/>
            <person name="Baker D."/>
            <person name="Gharbi K."/>
            <person name="Hall N."/>
            <person name="Watson M."/>
            <person name="Adriaenssens E.M."/>
            <person name="Foster-Nyarko E."/>
            <person name="Jarju S."/>
            <person name="Secka A."/>
            <person name="Antonio M."/>
            <person name="Oren A."/>
            <person name="Chaudhuri R.R."/>
            <person name="La Ragione R."/>
            <person name="Hildebrand F."/>
            <person name="Pallen M.J."/>
        </authorList>
    </citation>
    <scope>NUCLEOTIDE SEQUENCE</scope>
    <source>
        <strain evidence="8">10669</strain>
    </source>
</reference>
<dbReference type="InterPro" id="IPR013324">
    <property type="entry name" value="RNA_pol_sigma_r3/r4-like"/>
</dbReference>
<dbReference type="PANTHER" id="PTHR43133">
    <property type="entry name" value="RNA POLYMERASE ECF-TYPE SIGMA FACTO"/>
    <property type="match status" value="1"/>
</dbReference>
<dbReference type="Pfam" id="PF08281">
    <property type="entry name" value="Sigma70_r4_2"/>
    <property type="match status" value="1"/>
</dbReference>
<dbReference type="Gene3D" id="1.10.10.10">
    <property type="entry name" value="Winged helix-like DNA-binding domain superfamily/Winged helix DNA-binding domain"/>
    <property type="match status" value="1"/>
</dbReference>
<dbReference type="InterPro" id="IPR013249">
    <property type="entry name" value="RNA_pol_sigma70_r4_t2"/>
</dbReference>
<accession>A0A9D1T1D1</accession>
<evidence type="ECO:0000259" key="7">
    <source>
        <dbReference type="Pfam" id="PF08281"/>
    </source>
</evidence>
<keyword evidence="4" id="KW-0238">DNA-binding</keyword>
<dbReference type="SUPFAM" id="SSF88946">
    <property type="entry name" value="Sigma2 domain of RNA polymerase sigma factors"/>
    <property type="match status" value="1"/>
</dbReference>
<proteinExistence type="inferred from homology"/>
<feature type="domain" description="RNA polymerase sigma-70 region 2" evidence="6">
    <location>
        <begin position="18"/>
        <end position="82"/>
    </location>
</feature>
<evidence type="ECO:0000256" key="4">
    <source>
        <dbReference type="ARBA" id="ARBA00023125"/>
    </source>
</evidence>